<evidence type="ECO:0000313" key="3">
    <source>
        <dbReference type="Proteomes" id="UP000036449"/>
    </source>
</evidence>
<proteinExistence type="predicted"/>
<comment type="caution">
    <text evidence="2">The sequence shown here is derived from an EMBL/GenBank/DDBJ whole genome shotgun (WGS) entry which is preliminary data.</text>
</comment>
<protein>
    <recommendedName>
        <fullName evidence="4">DUF1640 domain-containing protein</fullName>
    </recommendedName>
</protein>
<evidence type="ECO:0000256" key="1">
    <source>
        <dbReference type="SAM" id="Phobius"/>
    </source>
</evidence>
<keyword evidence="1" id="KW-0812">Transmembrane</keyword>
<sequence>MSASAVLKLQKAGFTTEQVEALADFMDTQAASKADLDNAVHKLELGNAALRKDMDLGNAALRKDMDSGLASLRKDLDLGLASLRKDLDLGLASLRKDLDLGLASLRSEIADVRGELRLLEQRITVKLGGMLVAAVGVLIAAMRYLPPAGH</sequence>
<dbReference type="EMBL" id="LABZ01000047">
    <property type="protein sequence ID" value="KMO43508.1"/>
    <property type="molecule type" value="Genomic_DNA"/>
</dbReference>
<organism evidence="2 3">
    <name type="scientific">Methylobacterium tarhaniae</name>
    <dbReference type="NCBI Taxonomy" id="1187852"/>
    <lineage>
        <taxon>Bacteria</taxon>
        <taxon>Pseudomonadati</taxon>
        <taxon>Pseudomonadota</taxon>
        <taxon>Alphaproteobacteria</taxon>
        <taxon>Hyphomicrobiales</taxon>
        <taxon>Methylobacteriaceae</taxon>
        <taxon>Methylobacterium</taxon>
    </lineage>
</organism>
<dbReference type="Proteomes" id="UP000036449">
    <property type="component" value="Unassembled WGS sequence"/>
</dbReference>
<reference evidence="2 3" key="1">
    <citation type="submission" date="2015-03" db="EMBL/GenBank/DDBJ databases">
        <title>Genome sequencing of Methylobacterium tarhaniae DSM 25844.</title>
        <authorList>
            <person name="Chaudhry V."/>
            <person name="Patil P.B."/>
        </authorList>
    </citation>
    <scope>NUCLEOTIDE SEQUENCE [LARGE SCALE GENOMIC DNA]</scope>
    <source>
        <strain evidence="2 3">DSM 25844</strain>
    </source>
</reference>
<dbReference type="AlphaFoldDB" id="A0A0J6TD34"/>
<name>A0A0J6TD34_9HYPH</name>
<dbReference type="OrthoDB" id="7366493at2"/>
<dbReference type="PATRIC" id="fig|1187852.3.peg.5207"/>
<keyword evidence="1" id="KW-1133">Transmembrane helix</keyword>
<dbReference type="RefSeq" id="WP_048450374.1">
    <property type="nucleotide sequence ID" value="NZ_LABZ01000047.1"/>
</dbReference>
<gene>
    <name evidence="2" type="ORF">VQ03_08110</name>
</gene>
<evidence type="ECO:0008006" key="4">
    <source>
        <dbReference type="Google" id="ProtNLM"/>
    </source>
</evidence>
<keyword evidence="1" id="KW-0472">Membrane</keyword>
<keyword evidence="3" id="KW-1185">Reference proteome</keyword>
<feature type="transmembrane region" description="Helical" evidence="1">
    <location>
        <begin position="123"/>
        <end position="145"/>
    </location>
</feature>
<accession>A0A0J6TD34</accession>
<evidence type="ECO:0000313" key="2">
    <source>
        <dbReference type="EMBL" id="KMO43508.1"/>
    </source>
</evidence>